<keyword evidence="1" id="KW-0808">Transferase</keyword>
<accession>A0A699WR15</accession>
<comment type="caution">
    <text evidence="1">The sequence shown here is derived from an EMBL/GenBank/DDBJ whole genome shotgun (WGS) entry which is preliminary data.</text>
</comment>
<organism evidence="1">
    <name type="scientific">Tanacetum cinerariifolium</name>
    <name type="common">Dalmatian daisy</name>
    <name type="synonym">Chrysanthemum cinerariifolium</name>
    <dbReference type="NCBI Taxonomy" id="118510"/>
    <lineage>
        <taxon>Eukaryota</taxon>
        <taxon>Viridiplantae</taxon>
        <taxon>Streptophyta</taxon>
        <taxon>Embryophyta</taxon>
        <taxon>Tracheophyta</taxon>
        <taxon>Spermatophyta</taxon>
        <taxon>Magnoliopsida</taxon>
        <taxon>eudicotyledons</taxon>
        <taxon>Gunneridae</taxon>
        <taxon>Pentapetalae</taxon>
        <taxon>asterids</taxon>
        <taxon>campanulids</taxon>
        <taxon>Asterales</taxon>
        <taxon>Asteraceae</taxon>
        <taxon>Asteroideae</taxon>
        <taxon>Anthemideae</taxon>
        <taxon>Anthemidinae</taxon>
        <taxon>Tanacetum</taxon>
    </lineage>
</organism>
<reference evidence="1" key="1">
    <citation type="journal article" date="2019" name="Sci. Rep.">
        <title>Draft genome of Tanacetum cinerariifolium, the natural source of mosquito coil.</title>
        <authorList>
            <person name="Yamashiro T."/>
            <person name="Shiraishi A."/>
            <person name="Satake H."/>
            <person name="Nakayama K."/>
        </authorList>
    </citation>
    <scope>NUCLEOTIDE SEQUENCE</scope>
</reference>
<keyword evidence="1" id="KW-0695">RNA-directed DNA polymerase</keyword>
<dbReference type="GO" id="GO:0003964">
    <property type="term" value="F:RNA-directed DNA polymerase activity"/>
    <property type="evidence" value="ECO:0007669"/>
    <property type="project" value="UniProtKB-KW"/>
</dbReference>
<name>A0A699WR15_TANCI</name>
<dbReference type="AlphaFoldDB" id="A0A699WR15"/>
<evidence type="ECO:0000313" key="1">
    <source>
        <dbReference type="EMBL" id="GFD48066.1"/>
    </source>
</evidence>
<gene>
    <name evidence="1" type="ORF">Tci_920035</name>
</gene>
<proteinExistence type="predicted"/>
<keyword evidence="1" id="KW-0548">Nucleotidyltransferase</keyword>
<feature type="non-terminal residue" evidence="1">
    <location>
        <position position="1"/>
    </location>
</feature>
<sequence length="98" mass="11494">RRFAAGGNGHDGRDPRDVEIERLRQRVVNLKSIRSIDTKDSMRTHQPTQLSKNMKTKTDLIRSLGIRTEIPEFEGRLCPDDFLDWLRTVDRIFDLRDT</sequence>
<dbReference type="EMBL" id="BKCJ011714403">
    <property type="protein sequence ID" value="GFD48066.1"/>
    <property type="molecule type" value="Genomic_DNA"/>
</dbReference>
<protein>
    <submittedName>
        <fullName evidence="1">Reverse transcriptase domain-containing protein</fullName>
    </submittedName>
</protein>